<dbReference type="NCBIfam" id="TIGR00112">
    <property type="entry name" value="proC"/>
    <property type="match status" value="1"/>
</dbReference>
<dbReference type="HAMAP" id="MF_01925">
    <property type="entry name" value="P5C_reductase"/>
    <property type="match status" value="1"/>
</dbReference>
<organism evidence="8 9">
    <name type="scientific">Nesidiocoris tenuis</name>
    <dbReference type="NCBI Taxonomy" id="355587"/>
    <lineage>
        <taxon>Eukaryota</taxon>
        <taxon>Metazoa</taxon>
        <taxon>Ecdysozoa</taxon>
        <taxon>Arthropoda</taxon>
        <taxon>Hexapoda</taxon>
        <taxon>Insecta</taxon>
        <taxon>Pterygota</taxon>
        <taxon>Neoptera</taxon>
        <taxon>Paraneoptera</taxon>
        <taxon>Hemiptera</taxon>
        <taxon>Heteroptera</taxon>
        <taxon>Panheteroptera</taxon>
        <taxon>Cimicomorpha</taxon>
        <taxon>Miridae</taxon>
        <taxon>Dicyphina</taxon>
        <taxon>Nesidiocoris</taxon>
    </lineage>
</organism>
<dbReference type="InterPro" id="IPR053790">
    <property type="entry name" value="P5CR-like_CS"/>
</dbReference>
<name>A0ABN7ANW8_9HEMI</name>
<evidence type="ECO:0000259" key="7">
    <source>
        <dbReference type="Pfam" id="PF14748"/>
    </source>
</evidence>
<gene>
    <name evidence="8" type="ORF">NTJ_05391</name>
</gene>
<dbReference type="EMBL" id="AP028911">
    <property type="protein sequence ID" value="BES92581.1"/>
    <property type="molecule type" value="Genomic_DNA"/>
</dbReference>
<dbReference type="InterPro" id="IPR028939">
    <property type="entry name" value="P5C_Rdtase_cat_N"/>
</dbReference>
<dbReference type="Gene3D" id="3.40.50.720">
    <property type="entry name" value="NAD(P)-binding Rossmann-like Domain"/>
    <property type="match status" value="1"/>
</dbReference>
<evidence type="ECO:0000259" key="6">
    <source>
        <dbReference type="Pfam" id="PF03807"/>
    </source>
</evidence>
<dbReference type="Pfam" id="PF14748">
    <property type="entry name" value="P5CR_dimer"/>
    <property type="match status" value="1"/>
</dbReference>
<keyword evidence="5" id="KW-0560">Oxidoreductase</keyword>
<keyword evidence="9" id="KW-1185">Reference proteome</keyword>
<evidence type="ECO:0000256" key="3">
    <source>
        <dbReference type="ARBA" id="ARBA00012855"/>
    </source>
</evidence>
<dbReference type="InterPro" id="IPR008927">
    <property type="entry name" value="6-PGluconate_DH-like_C_sf"/>
</dbReference>
<feature type="domain" description="Pyrroline-5-carboxylate reductase dimerisation" evidence="7">
    <location>
        <begin position="184"/>
        <end position="288"/>
    </location>
</feature>
<proteinExistence type="inferred from homology"/>
<comment type="similarity">
    <text evidence="2 5">Belongs to the pyrroline-5-carboxylate reductase family.</text>
</comment>
<keyword evidence="5" id="KW-0521">NADP</keyword>
<comment type="catalytic activity">
    <reaction evidence="5">
        <text>L-proline + NADP(+) = (S)-1-pyrroline-5-carboxylate + NADPH + 2 H(+)</text>
        <dbReference type="Rhea" id="RHEA:14109"/>
        <dbReference type="ChEBI" id="CHEBI:15378"/>
        <dbReference type="ChEBI" id="CHEBI:17388"/>
        <dbReference type="ChEBI" id="CHEBI:57783"/>
        <dbReference type="ChEBI" id="CHEBI:58349"/>
        <dbReference type="ChEBI" id="CHEBI:60039"/>
        <dbReference type="EC" id="1.5.1.2"/>
    </reaction>
</comment>
<dbReference type="PANTHER" id="PTHR11645:SF69">
    <property type="entry name" value="PYRROLINE-5-CARBOXYLATE REDUCTASE"/>
    <property type="match status" value="1"/>
</dbReference>
<keyword evidence="4 5" id="KW-0641">Proline biosynthesis</keyword>
<dbReference type="PROSITE" id="PS00521">
    <property type="entry name" value="P5CR"/>
    <property type="match status" value="1"/>
</dbReference>
<sequence length="290" mass="30741">MAGNAEVTFQWTDGGRVPTIGFIGAGNMAKAIGSRIFKSGILGKQAIMVSAPSDRNLGYWQKLGVLTTNDNLQVINHSEIVFIAVKPQYFDDMIRDLKNAGTKLTANKCFVSFMVGKTIRIVKQKLAEITSDVSLLEVIKVMPNTPAMSGAGCTVICHEGKKGEQFENVSNMMKLTGICEEIPESLMNACGALSGSGPAYLYMVIEALADGGVKQGIPRALAYRLAAQTMVGAGKMVLDSGLHPGVLKDEVCSPGGTTITAVHQLEKSGVRAAFIDAIQAAVERSNQLGS</sequence>
<dbReference type="Gene3D" id="1.10.3730.10">
    <property type="entry name" value="ProC C-terminal domain-like"/>
    <property type="match status" value="1"/>
</dbReference>
<dbReference type="Proteomes" id="UP001307889">
    <property type="component" value="Chromosome 3"/>
</dbReference>
<accession>A0ABN7ANW8</accession>
<dbReference type="EC" id="1.5.1.2" evidence="3 5"/>
<dbReference type="PANTHER" id="PTHR11645">
    <property type="entry name" value="PYRROLINE-5-CARBOXYLATE REDUCTASE"/>
    <property type="match status" value="1"/>
</dbReference>
<evidence type="ECO:0000313" key="8">
    <source>
        <dbReference type="EMBL" id="BES92581.1"/>
    </source>
</evidence>
<dbReference type="InterPro" id="IPR029036">
    <property type="entry name" value="P5CR_dimer"/>
</dbReference>
<keyword evidence="5" id="KW-0028">Amino-acid biosynthesis</keyword>
<dbReference type="SUPFAM" id="SSF51735">
    <property type="entry name" value="NAD(P)-binding Rossmann-fold domains"/>
    <property type="match status" value="1"/>
</dbReference>
<feature type="domain" description="Pyrroline-5-carboxylate reductase catalytic N-terminal" evidence="6">
    <location>
        <begin position="19"/>
        <end position="115"/>
    </location>
</feature>
<evidence type="ECO:0000256" key="5">
    <source>
        <dbReference type="RuleBase" id="RU003903"/>
    </source>
</evidence>
<protein>
    <recommendedName>
        <fullName evidence="3 5">Pyrroline-5-carboxylate reductase</fullName>
        <ecNumber evidence="3 5">1.5.1.2</ecNumber>
    </recommendedName>
</protein>
<evidence type="ECO:0000256" key="1">
    <source>
        <dbReference type="ARBA" id="ARBA00005205"/>
    </source>
</evidence>
<dbReference type="SUPFAM" id="SSF48179">
    <property type="entry name" value="6-phosphogluconate dehydrogenase C-terminal domain-like"/>
    <property type="match status" value="1"/>
</dbReference>
<comment type="pathway">
    <text evidence="1 5">Amino-acid biosynthesis; L-proline biosynthesis; L-proline from L-glutamate 5-semialdehyde: step 1/1.</text>
</comment>
<evidence type="ECO:0000256" key="2">
    <source>
        <dbReference type="ARBA" id="ARBA00005525"/>
    </source>
</evidence>
<dbReference type="Pfam" id="PF03807">
    <property type="entry name" value="F420_oxidored"/>
    <property type="match status" value="1"/>
</dbReference>
<dbReference type="PIRSF" id="PIRSF000193">
    <property type="entry name" value="Pyrrol-5-carb_rd"/>
    <property type="match status" value="1"/>
</dbReference>
<evidence type="ECO:0000313" key="9">
    <source>
        <dbReference type="Proteomes" id="UP001307889"/>
    </source>
</evidence>
<dbReference type="InterPro" id="IPR000304">
    <property type="entry name" value="Pyrroline-COOH_reductase"/>
</dbReference>
<reference evidence="8 9" key="1">
    <citation type="submission" date="2023-09" db="EMBL/GenBank/DDBJ databases">
        <title>Nesidiocoris tenuis whole genome shotgun sequence.</title>
        <authorList>
            <person name="Shibata T."/>
            <person name="Shimoda M."/>
            <person name="Kobayashi T."/>
            <person name="Uehara T."/>
        </authorList>
    </citation>
    <scope>NUCLEOTIDE SEQUENCE [LARGE SCALE GENOMIC DNA]</scope>
    <source>
        <strain evidence="8 9">Japan</strain>
    </source>
</reference>
<dbReference type="InterPro" id="IPR036291">
    <property type="entry name" value="NAD(P)-bd_dom_sf"/>
</dbReference>
<evidence type="ECO:0000256" key="4">
    <source>
        <dbReference type="ARBA" id="ARBA00022650"/>
    </source>
</evidence>